<organism evidence="10 11">
    <name type="scientific">Asparagus officinalis</name>
    <name type="common">Garden asparagus</name>
    <dbReference type="NCBI Taxonomy" id="4686"/>
    <lineage>
        <taxon>Eukaryota</taxon>
        <taxon>Viridiplantae</taxon>
        <taxon>Streptophyta</taxon>
        <taxon>Embryophyta</taxon>
        <taxon>Tracheophyta</taxon>
        <taxon>Spermatophyta</taxon>
        <taxon>Magnoliopsida</taxon>
        <taxon>Liliopsida</taxon>
        <taxon>Asparagales</taxon>
        <taxon>Asparagaceae</taxon>
        <taxon>Asparagoideae</taxon>
        <taxon>Asparagus</taxon>
    </lineage>
</organism>
<evidence type="ECO:0000259" key="7">
    <source>
        <dbReference type="Pfam" id="PF03813"/>
    </source>
</evidence>
<reference evidence="11" key="1">
    <citation type="journal article" date="2017" name="Nat. Commun.">
        <title>The asparagus genome sheds light on the origin and evolution of a young Y chromosome.</title>
        <authorList>
            <person name="Harkess A."/>
            <person name="Zhou J."/>
            <person name="Xu C."/>
            <person name="Bowers J.E."/>
            <person name="Van der Hulst R."/>
            <person name="Ayyampalayam S."/>
            <person name="Mercati F."/>
            <person name="Riccardi P."/>
            <person name="McKain M.R."/>
            <person name="Kakrana A."/>
            <person name="Tang H."/>
            <person name="Ray J."/>
            <person name="Groenendijk J."/>
            <person name="Arikit S."/>
            <person name="Mathioni S.M."/>
            <person name="Nakano M."/>
            <person name="Shan H."/>
            <person name="Telgmann-Rauber A."/>
            <person name="Kanno A."/>
            <person name="Yue Z."/>
            <person name="Chen H."/>
            <person name="Li W."/>
            <person name="Chen Y."/>
            <person name="Xu X."/>
            <person name="Zhang Y."/>
            <person name="Luo S."/>
            <person name="Chen H."/>
            <person name="Gao J."/>
            <person name="Mao Z."/>
            <person name="Pires J.C."/>
            <person name="Luo M."/>
            <person name="Kudrna D."/>
            <person name="Wing R.A."/>
            <person name="Meyers B.C."/>
            <person name="Yi K."/>
            <person name="Kong H."/>
            <person name="Lavrijsen P."/>
            <person name="Sunseri F."/>
            <person name="Falavigna A."/>
            <person name="Ye Y."/>
            <person name="Leebens-Mack J.H."/>
            <person name="Chen G."/>
        </authorList>
    </citation>
    <scope>NUCLEOTIDE SEQUENCE [LARGE SCALE GENOMIC DNA]</scope>
    <source>
        <strain evidence="11">cv. DH0086</strain>
    </source>
</reference>
<dbReference type="Pfam" id="PF17404">
    <property type="entry name" value="Nrap_D3"/>
    <property type="match status" value="1"/>
</dbReference>
<gene>
    <name evidence="10" type="ORF">A4U43_C03F24440</name>
</gene>
<dbReference type="OrthoDB" id="10251401at2759"/>
<sequence>METGTDPMGLKLRELLKEVQLDQSAIKTLDGAVSSIVDAIKSIPDQQVSSKAALGFVRDLGVPSDKVEFTFKSPESIRIGGSYSVGAVAKPDVNVDLIVRMPKECFYEKDYLNHRYHAKRCLFLRVIERNLKSSSFVRKIEWSSFQSEARKPVLKVYPALEIAELSDVFIKIIPSATFLFDETKLSLSRNNVRAFNEGDTARATPKYNSSILEDLFLEENTEFIQTSFHEWKSMQDALILLKVWARNRNSIFAHDCLNGYLLSIMLSYLAVVNRITKSMNAVQIFRVTLKFISTASFWNKGLFLKAQGQCNMCKEDVAQYLQSIGVLVCDASGHFNLAFRLTKTAFSELQEEASWTLSCIDKCRDGGFEEIFLTKVDFAAKFDSCLRINLKGKAKVSGSDFCLDDECWRICEKDVQSYLQQGLNDRAKLVRVTWRSTPSKWNVEDGFSKFGDEPMLVGILLSSHEKSFRVVDIGPSADKKEESVKFRKFWGERAELRRFRDGNIAESTVWECEPWERHLIIKRITEYILTKHFLLLKDDMVHIVDQLDFCLHVRGKDLTSSSGSLFGALEILSKRLRALEEIPLKISSVKPLDPGSLHEFNSIEIYAYLFHFICLMLTLFSWSNPYIVR</sequence>
<evidence type="ECO:0000256" key="6">
    <source>
        <dbReference type="SAM" id="Phobius"/>
    </source>
</evidence>
<feature type="domain" description="Nrap protein" evidence="9">
    <location>
        <begin position="379"/>
        <end position="533"/>
    </location>
</feature>
<feature type="domain" description="Nrap protein" evidence="8">
    <location>
        <begin position="234"/>
        <end position="375"/>
    </location>
</feature>
<keyword evidence="4 5" id="KW-0539">Nucleus</keyword>
<evidence type="ECO:0000256" key="2">
    <source>
        <dbReference type="ARBA" id="ARBA00006674"/>
    </source>
</evidence>
<protein>
    <recommendedName>
        <fullName evidence="12">Nucleolar protein 6</fullName>
    </recommendedName>
</protein>
<evidence type="ECO:0000256" key="4">
    <source>
        <dbReference type="ARBA" id="ARBA00023242"/>
    </source>
</evidence>
<feature type="transmembrane region" description="Helical" evidence="6">
    <location>
        <begin position="605"/>
        <end position="623"/>
    </location>
</feature>
<dbReference type="EMBL" id="CM007383">
    <property type="protein sequence ID" value="ONK76147.1"/>
    <property type="molecule type" value="Genomic_DNA"/>
</dbReference>
<dbReference type="Pfam" id="PF03813">
    <property type="entry name" value="Nrap"/>
    <property type="match status" value="1"/>
</dbReference>
<feature type="domain" description="Nrap protein" evidence="7">
    <location>
        <begin position="95"/>
        <end position="227"/>
    </location>
</feature>
<keyword evidence="6" id="KW-1133">Transmembrane helix</keyword>
<dbReference type="Gene3D" id="1.10.1410.10">
    <property type="match status" value="1"/>
</dbReference>
<keyword evidence="6" id="KW-0472">Membrane</keyword>
<dbReference type="PANTHER" id="PTHR17972">
    <property type="entry name" value="NUCLEOLAR RNA-ASSOCIATED PROTEIN"/>
    <property type="match status" value="1"/>
</dbReference>
<comment type="subcellular location">
    <subcellularLocation>
        <location evidence="1 5">Nucleus</location>
        <location evidence="1 5">Nucleolus</location>
    </subcellularLocation>
</comment>
<accession>A0A5P1FFG9</accession>
<keyword evidence="11" id="KW-1185">Reference proteome</keyword>
<evidence type="ECO:0000256" key="1">
    <source>
        <dbReference type="ARBA" id="ARBA00004604"/>
    </source>
</evidence>
<evidence type="ECO:0000313" key="11">
    <source>
        <dbReference type="Proteomes" id="UP000243459"/>
    </source>
</evidence>
<dbReference type="GO" id="GO:0032040">
    <property type="term" value="C:small-subunit processome"/>
    <property type="evidence" value="ECO:0007669"/>
    <property type="project" value="TreeGrafter"/>
</dbReference>
<dbReference type="GO" id="GO:0006409">
    <property type="term" value="P:tRNA export from nucleus"/>
    <property type="evidence" value="ECO:0007669"/>
    <property type="project" value="TreeGrafter"/>
</dbReference>
<proteinExistence type="inferred from homology"/>
<dbReference type="OMA" id="DECWRIC"/>
<name>A0A5P1FFG9_ASPOF</name>
<dbReference type="PANTHER" id="PTHR17972:SF0">
    <property type="entry name" value="NUCLEOLAR PROTEIN 6"/>
    <property type="match status" value="1"/>
</dbReference>
<dbReference type="GO" id="GO:0034456">
    <property type="term" value="C:UTP-C complex"/>
    <property type="evidence" value="ECO:0007669"/>
    <property type="project" value="TreeGrafter"/>
</dbReference>
<keyword evidence="3 5" id="KW-0694">RNA-binding</keyword>
<dbReference type="GO" id="GO:0032545">
    <property type="term" value="C:CURI complex"/>
    <property type="evidence" value="ECO:0007669"/>
    <property type="project" value="TreeGrafter"/>
</dbReference>
<dbReference type="GO" id="GO:0006364">
    <property type="term" value="P:rRNA processing"/>
    <property type="evidence" value="ECO:0007669"/>
    <property type="project" value="TreeGrafter"/>
</dbReference>
<comment type="similarity">
    <text evidence="2 5">Belongs to the NRAP family.</text>
</comment>
<dbReference type="InterPro" id="IPR005554">
    <property type="entry name" value="NOL6/Upt22"/>
</dbReference>
<evidence type="ECO:0000256" key="5">
    <source>
        <dbReference type="RuleBase" id="RU364032"/>
    </source>
</evidence>
<evidence type="ECO:0000256" key="3">
    <source>
        <dbReference type="ARBA" id="ARBA00022884"/>
    </source>
</evidence>
<evidence type="ECO:0000259" key="9">
    <source>
        <dbReference type="Pfam" id="PF17404"/>
    </source>
</evidence>
<evidence type="ECO:0000259" key="8">
    <source>
        <dbReference type="Pfam" id="PF17403"/>
    </source>
</evidence>
<dbReference type="InterPro" id="IPR035368">
    <property type="entry name" value="Nrap_D3"/>
</dbReference>
<dbReference type="AlphaFoldDB" id="A0A5P1FFG9"/>
<dbReference type="Gramene" id="ONK76147">
    <property type="protein sequence ID" value="ONK76147"/>
    <property type="gene ID" value="A4U43_C03F24440"/>
</dbReference>
<dbReference type="Pfam" id="PF17403">
    <property type="entry name" value="Nrap_D2"/>
    <property type="match status" value="1"/>
</dbReference>
<dbReference type="InterPro" id="IPR035082">
    <property type="entry name" value="Nrap_D1"/>
</dbReference>
<dbReference type="Proteomes" id="UP000243459">
    <property type="component" value="Chromosome 3"/>
</dbReference>
<evidence type="ECO:0008006" key="12">
    <source>
        <dbReference type="Google" id="ProtNLM"/>
    </source>
</evidence>
<keyword evidence="6" id="KW-0812">Transmembrane</keyword>
<evidence type="ECO:0000313" key="10">
    <source>
        <dbReference type="EMBL" id="ONK76147.1"/>
    </source>
</evidence>
<dbReference type="GO" id="GO:0003723">
    <property type="term" value="F:RNA binding"/>
    <property type="evidence" value="ECO:0007669"/>
    <property type="project" value="UniProtKB-KW"/>
</dbReference>
<dbReference type="InterPro" id="IPR035367">
    <property type="entry name" value="Nrap_D2"/>
</dbReference>